<dbReference type="PRINTS" id="PR01849">
    <property type="entry name" value="UBIQUITINACT"/>
</dbReference>
<dbReference type="CDD" id="cd01492">
    <property type="entry name" value="Aos1_SUMO"/>
    <property type="match status" value="1"/>
</dbReference>
<evidence type="ECO:0000256" key="6">
    <source>
        <dbReference type="ARBA" id="ARBA00044354"/>
    </source>
</evidence>
<evidence type="ECO:0000259" key="7">
    <source>
        <dbReference type="Pfam" id="PF00899"/>
    </source>
</evidence>
<dbReference type="InterPro" id="IPR035985">
    <property type="entry name" value="Ubiquitin-activating_enz"/>
</dbReference>
<dbReference type="InterPro" id="IPR000011">
    <property type="entry name" value="UBQ/SUMO-activ_enz_E1-like"/>
</dbReference>
<dbReference type="SUPFAM" id="SSF69572">
    <property type="entry name" value="Activating enzymes of the ubiquitin-like proteins"/>
    <property type="match status" value="1"/>
</dbReference>
<dbReference type="PANTHER" id="PTHR10953:SF162">
    <property type="entry name" value="SUMO-ACTIVATING ENZYME SUBUNIT 1"/>
    <property type="match status" value="1"/>
</dbReference>
<dbReference type="Proteomes" id="UP000014074">
    <property type="component" value="Unassembled WGS sequence"/>
</dbReference>
<evidence type="ECO:0000313" key="8">
    <source>
        <dbReference type="EMBL" id="EON98052.1"/>
    </source>
</evidence>
<dbReference type="RefSeq" id="XP_007917067.1">
    <property type="nucleotide sequence ID" value="XM_007918876.1"/>
</dbReference>
<comment type="similarity">
    <text evidence="3">Belongs to the ubiquitin-activating E1 family.</text>
</comment>
<evidence type="ECO:0000313" key="9">
    <source>
        <dbReference type="Proteomes" id="UP000014074"/>
    </source>
</evidence>
<dbReference type="EMBL" id="KB933236">
    <property type="protein sequence ID" value="EON98052.1"/>
    <property type="molecule type" value="Genomic_DNA"/>
</dbReference>
<protein>
    <recommendedName>
        <fullName evidence="6">Ubiquitin-like 1-activating enzyme E1A</fullName>
    </recommendedName>
</protein>
<dbReference type="PANTHER" id="PTHR10953">
    <property type="entry name" value="UBIQUITIN-ACTIVATING ENZYME E1"/>
    <property type="match status" value="1"/>
</dbReference>
<evidence type="ECO:0000256" key="4">
    <source>
        <dbReference type="ARBA" id="ARBA00022786"/>
    </source>
</evidence>
<sequence>MPGNDISADEIELYDRQIRLWGMQAQQKIRNANVLLITMKALANEIAKNLVLAGIGSLTIVDHETVTEADLGAQFFLSEQDGHLGMNRAEAALPQIQKLNPRVKVHIDKTDIRSKGPSYFGVYDVVIATDLDPDTLNVVNTATRVNGRYFYAAGTHGLYGFIFADLIEHDFVIERAKGNVTTELKPETRTRLIVGVNTKKEDGKTIEMVTKRELYSTWFLASDTAYLPDEYKKSKRRLKAVTPVLPCLRALWEFQQVNNSRTPHHTPQDLQQFTRLATQKHKDLGLPAETLRSDFLRSFLQNIGSEIAPVTAILGGQLAQDVINVLGQTQQPIQNMVIFDGNTMEATMYPLHPEGPLGAQLLSMTAPTVGVGMNGDLGMLDASMLAGMPPVDLTGMVDFSAVAAGIQPQDPVQQQQQQQPPPAA</sequence>
<keyword evidence="4" id="KW-0833">Ubl conjugation pathway</keyword>
<dbReference type="GO" id="GO:0019948">
    <property type="term" value="F:SUMO activating enzyme activity"/>
    <property type="evidence" value="ECO:0007669"/>
    <property type="project" value="EnsemblFungi"/>
</dbReference>
<dbReference type="Pfam" id="PF00899">
    <property type="entry name" value="ThiF"/>
    <property type="match status" value="1"/>
</dbReference>
<evidence type="ECO:0000256" key="5">
    <source>
        <dbReference type="ARBA" id="ARBA00023242"/>
    </source>
</evidence>
<feature type="domain" description="THIF-type NAD/FAD binding fold" evidence="7">
    <location>
        <begin position="14"/>
        <end position="350"/>
    </location>
</feature>
<dbReference type="GO" id="GO:0016925">
    <property type="term" value="P:protein sumoylation"/>
    <property type="evidence" value="ECO:0007669"/>
    <property type="project" value="EnsemblFungi"/>
</dbReference>
<keyword evidence="9" id="KW-1185">Reference proteome</keyword>
<dbReference type="AlphaFoldDB" id="R8BFI8"/>
<dbReference type="OrthoDB" id="1708823at2759"/>
<dbReference type="eggNOG" id="KOG2014">
    <property type="taxonomic scope" value="Eukaryota"/>
</dbReference>
<dbReference type="HOGENOM" id="CLU_002556_4_1_1"/>
<reference evidence="9" key="1">
    <citation type="journal article" date="2013" name="Genome Announc.">
        <title>Draft genome sequence of the ascomycete Phaeoacremonium aleophilum strain UCR-PA7, a causal agent of the esca disease complex in grapevines.</title>
        <authorList>
            <person name="Blanco-Ulate B."/>
            <person name="Rolshausen P."/>
            <person name="Cantu D."/>
        </authorList>
    </citation>
    <scope>NUCLEOTIDE SEQUENCE [LARGE SCALE GENOMIC DNA]</scope>
    <source>
        <strain evidence="9">UCR-PA7</strain>
    </source>
</reference>
<accession>R8BFI8</accession>
<dbReference type="InterPro" id="IPR000594">
    <property type="entry name" value="ThiF_NAD_FAD-bd"/>
</dbReference>
<dbReference type="KEGG" id="tmn:UCRPA7_6338"/>
<proteinExistence type="inferred from homology"/>
<evidence type="ECO:0000256" key="3">
    <source>
        <dbReference type="ARBA" id="ARBA00005673"/>
    </source>
</evidence>
<dbReference type="Gene3D" id="3.40.50.720">
    <property type="entry name" value="NAD(P)-binding Rossmann-like Domain"/>
    <property type="match status" value="1"/>
</dbReference>
<comment type="subcellular location">
    <subcellularLocation>
        <location evidence="1">Nucleus</location>
    </subcellularLocation>
</comment>
<dbReference type="GO" id="GO:0031510">
    <property type="term" value="C:SUMO activating enzyme complex"/>
    <property type="evidence" value="ECO:0007669"/>
    <property type="project" value="EnsemblFungi"/>
</dbReference>
<dbReference type="GeneID" id="19326983"/>
<evidence type="ECO:0000256" key="2">
    <source>
        <dbReference type="ARBA" id="ARBA00004718"/>
    </source>
</evidence>
<organism evidence="8 9">
    <name type="scientific">Phaeoacremonium minimum (strain UCR-PA7)</name>
    <name type="common">Esca disease fungus</name>
    <name type="synonym">Togninia minima</name>
    <dbReference type="NCBI Taxonomy" id="1286976"/>
    <lineage>
        <taxon>Eukaryota</taxon>
        <taxon>Fungi</taxon>
        <taxon>Dikarya</taxon>
        <taxon>Ascomycota</taxon>
        <taxon>Pezizomycotina</taxon>
        <taxon>Sordariomycetes</taxon>
        <taxon>Sordariomycetidae</taxon>
        <taxon>Togniniales</taxon>
        <taxon>Togniniaceae</taxon>
        <taxon>Phaeoacremonium</taxon>
    </lineage>
</organism>
<evidence type="ECO:0000256" key="1">
    <source>
        <dbReference type="ARBA" id="ARBA00004123"/>
    </source>
</evidence>
<name>R8BFI8_PHAM7</name>
<comment type="pathway">
    <text evidence="2">Protein modification; protein sumoylation.</text>
</comment>
<keyword evidence="5" id="KW-0539">Nucleus</keyword>
<gene>
    <name evidence="8" type="ORF">UCRPA7_6338</name>
</gene>
<dbReference type="InterPro" id="IPR045886">
    <property type="entry name" value="ThiF/MoeB/HesA"/>
</dbReference>
<dbReference type="GO" id="GO:0005829">
    <property type="term" value="C:cytosol"/>
    <property type="evidence" value="ECO:0007669"/>
    <property type="project" value="EnsemblFungi"/>
</dbReference>
<dbReference type="FunFam" id="3.40.50.720:FF:000560">
    <property type="entry name" value="SUMO activating enzyme (AosA), putative"/>
    <property type="match status" value="1"/>
</dbReference>